<evidence type="ECO:0000313" key="2">
    <source>
        <dbReference type="Proteomes" id="UP001595923"/>
    </source>
</evidence>
<keyword evidence="2" id="KW-1185">Reference proteome</keyword>
<protein>
    <submittedName>
        <fullName evidence="1">Uncharacterized protein</fullName>
    </submittedName>
</protein>
<dbReference type="Gene3D" id="3.40.50.450">
    <property type="match status" value="1"/>
</dbReference>
<evidence type="ECO:0000313" key="1">
    <source>
        <dbReference type="EMBL" id="MFC4564642.1"/>
    </source>
</evidence>
<dbReference type="Proteomes" id="UP001595923">
    <property type="component" value="Unassembled WGS sequence"/>
</dbReference>
<gene>
    <name evidence="1" type="ORF">ACFO4E_22520</name>
</gene>
<proteinExistence type="predicted"/>
<dbReference type="RefSeq" id="WP_378577937.1">
    <property type="nucleotide sequence ID" value="NZ_JBHSFQ010000026.1"/>
</dbReference>
<accession>A0ABV9E1S6</accession>
<comment type="caution">
    <text evidence="1">The sequence shown here is derived from an EMBL/GenBank/DDBJ whole genome shotgun (WGS) entry which is preliminary data.</text>
</comment>
<dbReference type="EMBL" id="JBHSFQ010000026">
    <property type="protein sequence ID" value="MFC4564642.1"/>
    <property type="molecule type" value="Genomic_DNA"/>
</dbReference>
<dbReference type="SUPFAM" id="SSF102405">
    <property type="entry name" value="MCP/YpsA-like"/>
    <property type="match status" value="1"/>
</dbReference>
<sequence>MPRIAVTGHRQLRADVERAVDTAVRARLAAVDGPLTGLSCLADGADTVFARAVLDAGGDLEVVVPAAGFRDALPAEHRPAYDALMASAARIHRLAHRESAPAAHMDAGRHLVDHCDELVAVWDGRPARGHGGTADIVGYARARHRPVSVVWPEGATR</sequence>
<organism evidence="1 2">
    <name type="scientific">Nocardiopsis mangrovi</name>
    <dbReference type="NCBI Taxonomy" id="1179818"/>
    <lineage>
        <taxon>Bacteria</taxon>
        <taxon>Bacillati</taxon>
        <taxon>Actinomycetota</taxon>
        <taxon>Actinomycetes</taxon>
        <taxon>Streptosporangiales</taxon>
        <taxon>Nocardiopsidaceae</taxon>
        <taxon>Nocardiopsis</taxon>
    </lineage>
</organism>
<reference evidence="2" key="1">
    <citation type="journal article" date="2019" name="Int. J. Syst. Evol. Microbiol.">
        <title>The Global Catalogue of Microorganisms (GCM) 10K type strain sequencing project: providing services to taxonomists for standard genome sequencing and annotation.</title>
        <authorList>
            <consortium name="The Broad Institute Genomics Platform"/>
            <consortium name="The Broad Institute Genome Sequencing Center for Infectious Disease"/>
            <person name="Wu L."/>
            <person name="Ma J."/>
        </authorList>
    </citation>
    <scope>NUCLEOTIDE SEQUENCE [LARGE SCALE GENOMIC DNA]</scope>
    <source>
        <strain evidence="2">XZYJ18</strain>
    </source>
</reference>
<name>A0ABV9E1S6_9ACTN</name>